<dbReference type="Pfam" id="PF01026">
    <property type="entry name" value="TatD_DNase"/>
    <property type="match status" value="1"/>
</dbReference>
<dbReference type="GO" id="GO:0046872">
    <property type="term" value="F:metal ion binding"/>
    <property type="evidence" value="ECO:0007669"/>
    <property type="project" value="UniProtKB-KW"/>
</dbReference>
<feature type="binding site" evidence="4">
    <location>
        <position position="200"/>
    </location>
    <ligand>
        <name>a divalent metal cation</name>
        <dbReference type="ChEBI" id="CHEBI:60240"/>
        <label>1</label>
    </ligand>
</feature>
<dbReference type="KEGG" id="het:BBW65_01095"/>
<dbReference type="SUPFAM" id="SSF51556">
    <property type="entry name" value="Metallo-dependent hydrolases"/>
    <property type="match status" value="1"/>
</dbReference>
<dbReference type="PANTHER" id="PTHR46124">
    <property type="entry name" value="D-AMINOACYL-TRNA DEACYLASE"/>
    <property type="match status" value="1"/>
</dbReference>
<evidence type="ECO:0000256" key="1">
    <source>
        <dbReference type="ARBA" id="ARBA00009275"/>
    </source>
</evidence>
<feature type="binding site" evidence="4">
    <location>
        <position position="5"/>
    </location>
    <ligand>
        <name>a divalent metal cation</name>
        <dbReference type="ChEBI" id="CHEBI:60240"/>
        <label>1</label>
    </ligand>
</feature>
<keyword evidence="3 5" id="KW-0378">Hydrolase</keyword>
<keyword evidence="6" id="KW-1185">Reference proteome</keyword>
<dbReference type="EMBL" id="CP016503">
    <property type="protein sequence ID" value="ANV97494.1"/>
    <property type="molecule type" value="Genomic_DNA"/>
</dbReference>
<dbReference type="InterPro" id="IPR018228">
    <property type="entry name" value="DNase_TatD-rel_CS"/>
</dbReference>
<reference evidence="6" key="1">
    <citation type="submission" date="2016-07" db="EMBL/GenBank/DDBJ databases">
        <authorList>
            <person name="Florea S."/>
            <person name="Webb J.S."/>
            <person name="Jaromczyk J."/>
            <person name="Schardl C.L."/>
        </authorList>
    </citation>
    <scope>NUCLEOTIDE SEQUENCE [LARGE SCALE GENOMIC DNA]</scope>
    <source>
        <strain evidence="6">MIT 01-6242</strain>
    </source>
</reference>
<dbReference type="PIRSF" id="PIRSF005902">
    <property type="entry name" value="DNase_TatD"/>
    <property type="match status" value="1"/>
</dbReference>
<dbReference type="RefSeq" id="WP_066338571.1">
    <property type="nucleotide sequence ID" value="NZ_CP016503.1"/>
</dbReference>
<evidence type="ECO:0000313" key="5">
    <source>
        <dbReference type="EMBL" id="ANV97494.1"/>
    </source>
</evidence>
<dbReference type="NCBIfam" id="TIGR00010">
    <property type="entry name" value="YchF/TatD family DNA exonuclease"/>
    <property type="match status" value="1"/>
</dbReference>
<dbReference type="CDD" id="cd01310">
    <property type="entry name" value="TatD_DNAse"/>
    <property type="match status" value="1"/>
</dbReference>
<dbReference type="OrthoDB" id="9810005at2"/>
<dbReference type="GO" id="GO:0005829">
    <property type="term" value="C:cytosol"/>
    <property type="evidence" value="ECO:0007669"/>
    <property type="project" value="TreeGrafter"/>
</dbReference>
<feature type="binding site" evidence="4">
    <location>
        <position position="152"/>
    </location>
    <ligand>
        <name>a divalent metal cation</name>
        <dbReference type="ChEBI" id="CHEBI:60240"/>
        <label>2</label>
    </ligand>
</feature>
<protein>
    <submittedName>
        <fullName evidence="5">Hydrolase TatD</fullName>
    </submittedName>
</protein>
<feature type="binding site" evidence="4">
    <location>
        <position position="129"/>
    </location>
    <ligand>
        <name>a divalent metal cation</name>
        <dbReference type="ChEBI" id="CHEBI:60240"/>
        <label>2</label>
    </ligand>
</feature>
<sequence>MIDTHCHLDNEVFLQDFSNVLQEAESEGVDTYIIPGADIFDLPRAIELAEKHSNLYFASGVHPYHAQDFDWERIAQVANHPKCVAIGECGLDFFRLPSEDVEEYKHRQKECFITQIKLAISLDKPLILHVREASAEVAKILREYPKAYGVFHCYNADEMLLEFCDRFYYGIGGVLTFSNAKRLVNVLPKIPRDRVIVETDAPYLTPHPFRGSRNEPKYIPLIVAKIAEVLDLPIESLKEMLEKNTKTLFKFP</sequence>
<proteinExistence type="inferred from homology"/>
<dbReference type="PROSITE" id="PS01137">
    <property type="entry name" value="TATD_1"/>
    <property type="match status" value="1"/>
</dbReference>
<dbReference type="InterPro" id="IPR015991">
    <property type="entry name" value="TatD/YcfH-like"/>
</dbReference>
<accession>A0A1B1U3Y2</accession>
<comment type="similarity">
    <text evidence="1">Belongs to the metallo-dependent hydrolases superfamily. TatD-type hydrolase family.</text>
</comment>
<evidence type="ECO:0000256" key="3">
    <source>
        <dbReference type="ARBA" id="ARBA00022801"/>
    </source>
</evidence>
<dbReference type="STRING" id="222136.BBW65_01095"/>
<dbReference type="Proteomes" id="UP000092884">
    <property type="component" value="Chromosome"/>
</dbReference>
<feature type="binding site" evidence="4">
    <location>
        <position position="88"/>
    </location>
    <ligand>
        <name>a divalent metal cation</name>
        <dbReference type="ChEBI" id="CHEBI:60240"/>
        <label>1</label>
    </ligand>
</feature>
<feature type="binding site" evidence="4">
    <location>
        <position position="7"/>
    </location>
    <ligand>
        <name>a divalent metal cation</name>
        <dbReference type="ChEBI" id="CHEBI:60240"/>
        <label>1</label>
    </ligand>
</feature>
<name>A0A1B1U3Y2_9HELI</name>
<dbReference type="FunFam" id="3.20.20.140:FF:000005">
    <property type="entry name" value="TatD family hydrolase"/>
    <property type="match status" value="1"/>
</dbReference>
<dbReference type="InterPro" id="IPR001130">
    <property type="entry name" value="TatD-like"/>
</dbReference>
<dbReference type="GO" id="GO:0016788">
    <property type="term" value="F:hydrolase activity, acting on ester bonds"/>
    <property type="evidence" value="ECO:0007669"/>
    <property type="project" value="InterPro"/>
</dbReference>
<dbReference type="GO" id="GO:0004536">
    <property type="term" value="F:DNA nuclease activity"/>
    <property type="evidence" value="ECO:0007669"/>
    <property type="project" value="InterPro"/>
</dbReference>
<evidence type="ECO:0000256" key="2">
    <source>
        <dbReference type="ARBA" id="ARBA00022723"/>
    </source>
</evidence>
<evidence type="ECO:0000313" key="6">
    <source>
        <dbReference type="Proteomes" id="UP000092884"/>
    </source>
</evidence>
<dbReference type="InterPro" id="IPR032466">
    <property type="entry name" value="Metal_Hydrolase"/>
</dbReference>
<dbReference type="PANTHER" id="PTHR46124:SF2">
    <property type="entry name" value="D-AMINOACYL-TRNA DEACYLASE"/>
    <property type="match status" value="1"/>
</dbReference>
<organism evidence="5 6">
    <name type="scientific">Helicobacter enhydrae</name>
    <dbReference type="NCBI Taxonomy" id="222136"/>
    <lineage>
        <taxon>Bacteria</taxon>
        <taxon>Pseudomonadati</taxon>
        <taxon>Campylobacterota</taxon>
        <taxon>Epsilonproteobacteria</taxon>
        <taxon>Campylobacterales</taxon>
        <taxon>Helicobacteraceae</taxon>
        <taxon>Helicobacter</taxon>
    </lineage>
</organism>
<dbReference type="Gene3D" id="3.20.20.140">
    <property type="entry name" value="Metal-dependent hydrolases"/>
    <property type="match status" value="1"/>
</dbReference>
<gene>
    <name evidence="5" type="ORF">BBW65_01095</name>
</gene>
<keyword evidence="2 4" id="KW-0479">Metal-binding</keyword>
<evidence type="ECO:0000256" key="4">
    <source>
        <dbReference type="PIRSR" id="PIRSR005902-1"/>
    </source>
</evidence>
<dbReference type="AlphaFoldDB" id="A0A1B1U3Y2"/>